<dbReference type="GO" id="GO:0005829">
    <property type="term" value="C:cytosol"/>
    <property type="evidence" value="ECO:0007669"/>
    <property type="project" value="TreeGrafter"/>
</dbReference>
<evidence type="ECO:0000313" key="4">
    <source>
        <dbReference type="Proteomes" id="UP000051621"/>
    </source>
</evidence>
<sequence>MYLIIPSKEREDMKKIAVYCGASTGNSPAFAKAARELGDYLARHKLELVYGGGGVGLMGILANQVLAAGGKVHGVMPQELVERGAAFAKLTDLKIVPNMSIRKQTMLAISDGSIALPGGPGTLEEIIEAFSWARLGDNLNPCVFYNVAGYYDPLKKMFDEMTAKGFLTTADRAKLLFSKSLTEIFTFMASYVPPQIRTYPEVGNM</sequence>
<dbReference type="NCBIfam" id="TIGR00730">
    <property type="entry name" value="Rossman fold protein, TIGR00730 family"/>
    <property type="match status" value="1"/>
</dbReference>
<comment type="similarity">
    <text evidence="1 2">Belongs to the LOG family.</text>
</comment>
<organism evidence="3 4">
    <name type="scientific">Liquorilactobacillus capillatus DSM 19910</name>
    <dbReference type="NCBI Taxonomy" id="1423731"/>
    <lineage>
        <taxon>Bacteria</taxon>
        <taxon>Bacillati</taxon>
        <taxon>Bacillota</taxon>
        <taxon>Bacilli</taxon>
        <taxon>Lactobacillales</taxon>
        <taxon>Lactobacillaceae</taxon>
        <taxon>Liquorilactobacillus</taxon>
    </lineage>
</organism>
<comment type="caution">
    <text evidence="3">The sequence shown here is derived from an EMBL/GenBank/DDBJ whole genome shotgun (WGS) entry which is preliminary data.</text>
</comment>
<gene>
    <name evidence="3" type="ORF">FC81_GL000127</name>
</gene>
<proteinExistence type="inferred from homology"/>
<dbReference type="PATRIC" id="fig|1423731.3.peg.131"/>
<evidence type="ECO:0000313" key="3">
    <source>
        <dbReference type="EMBL" id="KRL00229.1"/>
    </source>
</evidence>
<dbReference type="STRING" id="1423731.FC81_GL000127"/>
<keyword evidence="2" id="KW-0203">Cytokinin biosynthesis</keyword>
<dbReference type="Proteomes" id="UP000051621">
    <property type="component" value="Unassembled WGS sequence"/>
</dbReference>
<dbReference type="GO" id="GO:0009691">
    <property type="term" value="P:cytokinin biosynthetic process"/>
    <property type="evidence" value="ECO:0007669"/>
    <property type="project" value="UniProtKB-UniRule"/>
</dbReference>
<dbReference type="InterPro" id="IPR005269">
    <property type="entry name" value="LOG"/>
</dbReference>
<reference evidence="3 4" key="1">
    <citation type="journal article" date="2015" name="Genome Announc.">
        <title>Expanding the biotechnology potential of lactobacilli through comparative genomics of 213 strains and associated genera.</title>
        <authorList>
            <person name="Sun Z."/>
            <person name="Harris H.M."/>
            <person name="McCann A."/>
            <person name="Guo C."/>
            <person name="Argimon S."/>
            <person name="Zhang W."/>
            <person name="Yang X."/>
            <person name="Jeffery I.B."/>
            <person name="Cooney J.C."/>
            <person name="Kagawa T.F."/>
            <person name="Liu W."/>
            <person name="Song Y."/>
            <person name="Salvetti E."/>
            <person name="Wrobel A."/>
            <person name="Rasinkangas P."/>
            <person name="Parkhill J."/>
            <person name="Rea M.C."/>
            <person name="O'Sullivan O."/>
            <person name="Ritari J."/>
            <person name="Douillard F.P."/>
            <person name="Paul Ross R."/>
            <person name="Yang R."/>
            <person name="Briner A.E."/>
            <person name="Felis G.E."/>
            <person name="de Vos W.M."/>
            <person name="Barrangou R."/>
            <person name="Klaenhammer T.R."/>
            <person name="Caufield P.W."/>
            <person name="Cui Y."/>
            <person name="Zhang H."/>
            <person name="O'Toole P.W."/>
        </authorList>
    </citation>
    <scope>NUCLEOTIDE SEQUENCE [LARGE SCALE GENOMIC DNA]</scope>
    <source>
        <strain evidence="3 4">DSM 19910</strain>
    </source>
</reference>
<dbReference type="PANTHER" id="PTHR31223:SF70">
    <property type="entry name" value="LOG FAMILY PROTEIN YJL055W"/>
    <property type="match status" value="1"/>
</dbReference>
<dbReference type="Gene3D" id="3.40.50.450">
    <property type="match status" value="1"/>
</dbReference>
<evidence type="ECO:0000256" key="1">
    <source>
        <dbReference type="ARBA" id="ARBA00006763"/>
    </source>
</evidence>
<dbReference type="EMBL" id="AZEF01000055">
    <property type="protein sequence ID" value="KRL00229.1"/>
    <property type="molecule type" value="Genomic_DNA"/>
</dbReference>
<keyword evidence="4" id="KW-1185">Reference proteome</keyword>
<dbReference type="EC" id="3.2.2.n1" evidence="2"/>
<keyword evidence="2" id="KW-0378">Hydrolase</keyword>
<evidence type="ECO:0000256" key="2">
    <source>
        <dbReference type="RuleBase" id="RU363015"/>
    </source>
</evidence>
<dbReference type="InterPro" id="IPR031100">
    <property type="entry name" value="LOG_fam"/>
</dbReference>
<name>A0A0R1M4V2_9LACO</name>
<dbReference type="AlphaFoldDB" id="A0A0R1M4V2"/>
<dbReference type="Pfam" id="PF03641">
    <property type="entry name" value="Lysine_decarbox"/>
    <property type="match status" value="1"/>
</dbReference>
<dbReference type="SUPFAM" id="SSF102405">
    <property type="entry name" value="MCP/YpsA-like"/>
    <property type="match status" value="1"/>
</dbReference>
<protein>
    <recommendedName>
        <fullName evidence="2">Cytokinin riboside 5'-monophosphate phosphoribohydrolase</fullName>
        <ecNumber evidence="2">3.2.2.n1</ecNumber>
    </recommendedName>
</protein>
<dbReference type="GO" id="GO:0016799">
    <property type="term" value="F:hydrolase activity, hydrolyzing N-glycosyl compounds"/>
    <property type="evidence" value="ECO:0007669"/>
    <property type="project" value="TreeGrafter"/>
</dbReference>
<accession>A0A0R1M4V2</accession>
<dbReference type="PANTHER" id="PTHR31223">
    <property type="entry name" value="LOG FAMILY PROTEIN YJL055W"/>
    <property type="match status" value="1"/>
</dbReference>